<gene>
    <name evidence="9" type="ORF">OFUS_LOCUS24369</name>
</gene>
<evidence type="ECO:0000259" key="7">
    <source>
        <dbReference type="PROSITE" id="PS50089"/>
    </source>
</evidence>
<dbReference type="SMART" id="SM00290">
    <property type="entry name" value="ZnF_UBP"/>
    <property type="match status" value="1"/>
</dbReference>
<organism evidence="9 10">
    <name type="scientific">Owenia fusiformis</name>
    <name type="common">Polychaete worm</name>
    <dbReference type="NCBI Taxonomy" id="6347"/>
    <lineage>
        <taxon>Eukaryota</taxon>
        <taxon>Metazoa</taxon>
        <taxon>Spiralia</taxon>
        <taxon>Lophotrochozoa</taxon>
        <taxon>Annelida</taxon>
        <taxon>Polychaeta</taxon>
        <taxon>Sedentaria</taxon>
        <taxon>Canalipalpata</taxon>
        <taxon>Sabellida</taxon>
        <taxon>Oweniida</taxon>
        <taxon>Oweniidae</taxon>
        <taxon>Owenia</taxon>
    </lineage>
</organism>
<dbReference type="GO" id="GO:0016567">
    <property type="term" value="P:protein ubiquitination"/>
    <property type="evidence" value="ECO:0007669"/>
    <property type="project" value="TreeGrafter"/>
</dbReference>
<dbReference type="InterPro" id="IPR001607">
    <property type="entry name" value="Znf_UBP"/>
</dbReference>
<dbReference type="EMBL" id="CAIIXF020000012">
    <property type="protein sequence ID" value="CAH1800491.1"/>
    <property type="molecule type" value="Genomic_DNA"/>
</dbReference>
<evidence type="ECO:0000256" key="2">
    <source>
        <dbReference type="ARBA" id="ARBA00022771"/>
    </source>
</evidence>
<evidence type="ECO:0000256" key="3">
    <source>
        <dbReference type="ARBA" id="ARBA00022833"/>
    </source>
</evidence>
<evidence type="ECO:0000256" key="1">
    <source>
        <dbReference type="ARBA" id="ARBA00022723"/>
    </source>
</evidence>
<evidence type="ECO:0000256" key="4">
    <source>
        <dbReference type="PROSITE-ProRule" id="PRU00502"/>
    </source>
</evidence>
<dbReference type="Proteomes" id="UP000749559">
    <property type="component" value="Unassembled WGS sequence"/>
</dbReference>
<dbReference type="InterPro" id="IPR034932">
    <property type="entry name" value="BRAP2_RRM"/>
</dbReference>
<dbReference type="Pfam" id="PF02148">
    <property type="entry name" value="zf-UBP"/>
    <property type="match status" value="1"/>
</dbReference>
<dbReference type="FunFam" id="3.30.40.10:FF:000159">
    <property type="entry name" value="BRCA1-associated protein-like"/>
    <property type="match status" value="1"/>
</dbReference>
<name>A0A8J1UWJ9_OWEFU</name>
<feature type="compositionally biased region" description="Polar residues" evidence="6">
    <location>
        <begin position="248"/>
        <end position="257"/>
    </location>
</feature>
<dbReference type="SMART" id="SM00184">
    <property type="entry name" value="RING"/>
    <property type="match status" value="1"/>
</dbReference>
<evidence type="ECO:0000313" key="9">
    <source>
        <dbReference type="EMBL" id="CAH1800492.1"/>
    </source>
</evidence>
<sequence>MSVSLVVVRLEIAAKAEPIQSEINFTATAFYESLGEESDTHPKATYAEAVNNTQHNFPQDLIECHRGRRYMHEITIETIPFELLEPDSDNKTTNNKMADRSDLEGEARNILESFIAQEKSRENTPKDKSVEINKDMAIAKAGRELTIIDNEVHLKQLKQYGKSLGKMVTEFEELGLLENPDDDVTDGAKEASIDVFGADDSETRDEPKMSYASKVKGEAGTSRSRNTSTSSAKGLRQSPIPARFSPIDNRSSPVTFSDDNHRPGSGGTRPKSNSPSGSGVIHFRSGNPMAEVTEGILHLYKDNHVTSLNEDFPRSEMICILAVPASMSVQDLLDFTAGVGPGIEHMKIIRDNTPSQYLVLVKFRSQKLSDEFYNTYNNVPFNSILPEICHLVYVAKVETVKDTEGACLPVVGLTELPVCTVCLERMDESVEGVLTILCNHSFHGSCLKQWGDTSCPVCRYVQTPEVAADNKCFQCSSQESLWICLICGYVGCGRYVGGHAYSHFQETEHTFSMQLGNNRVWDYAGDNYVHRLVQNKGDGKLVQVDERGNVVDNDEKIDSLTLEYTYLLTRELESQRRYFEEKLAVVESKAQEQCTELESRSMKTIDEYTQLEKKLTDVTKEKQAHEKKAVQLSIKVAKLTKELKEEREMNQCLRENQKDWVKRVEELETKFNHSIASKDKELQDVQEQLRDVMFYIEAQQKLSKTTEVSQAEIQGGHVIVGEAASKPADRKKGRTKKR</sequence>
<keyword evidence="5" id="KW-0175">Coiled coil</keyword>
<dbReference type="GO" id="GO:0007265">
    <property type="term" value="P:Ras protein signal transduction"/>
    <property type="evidence" value="ECO:0007669"/>
    <property type="project" value="TreeGrafter"/>
</dbReference>
<feature type="coiled-coil region" evidence="5">
    <location>
        <begin position="608"/>
        <end position="670"/>
    </location>
</feature>
<keyword evidence="1" id="KW-0479">Metal-binding</keyword>
<feature type="compositionally biased region" description="Basic residues" evidence="6">
    <location>
        <begin position="729"/>
        <end position="738"/>
    </location>
</feature>
<feature type="region of interest" description="Disordered" evidence="6">
    <location>
        <begin position="192"/>
        <end position="280"/>
    </location>
</feature>
<comment type="caution">
    <text evidence="9">The sequence shown here is derived from an EMBL/GenBank/DDBJ whole genome shotgun (WGS) entry which is preliminary data.</text>
</comment>
<evidence type="ECO:0000256" key="5">
    <source>
        <dbReference type="SAM" id="Coils"/>
    </source>
</evidence>
<protein>
    <recommendedName>
        <fullName evidence="11">BRCA1-associated protein</fullName>
    </recommendedName>
</protein>
<feature type="region of interest" description="Disordered" evidence="6">
    <location>
        <begin position="719"/>
        <end position="738"/>
    </location>
</feature>
<dbReference type="SUPFAM" id="SSF57850">
    <property type="entry name" value="RING/U-box"/>
    <property type="match status" value="2"/>
</dbReference>
<dbReference type="EMBL" id="CAIIXF020000012">
    <property type="protein sequence ID" value="CAH1800492.1"/>
    <property type="molecule type" value="Genomic_DNA"/>
</dbReference>
<dbReference type="PANTHER" id="PTHR24007:SF7">
    <property type="entry name" value="BRCA1-ASSOCIATED PROTEIN"/>
    <property type="match status" value="1"/>
</dbReference>
<dbReference type="GO" id="GO:0008270">
    <property type="term" value="F:zinc ion binding"/>
    <property type="evidence" value="ECO:0007669"/>
    <property type="project" value="UniProtKB-KW"/>
</dbReference>
<dbReference type="OrthoDB" id="273556at2759"/>
<dbReference type="Gene3D" id="3.30.40.10">
    <property type="entry name" value="Zinc/RING finger domain, C3HC4 (zinc finger)"/>
    <property type="match status" value="2"/>
</dbReference>
<reference evidence="9" key="1">
    <citation type="submission" date="2022-03" db="EMBL/GenBank/DDBJ databases">
        <authorList>
            <person name="Martin C."/>
        </authorList>
    </citation>
    <scope>NUCLEOTIDE SEQUENCE</scope>
</reference>
<dbReference type="GO" id="GO:0005737">
    <property type="term" value="C:cytoplasm"/>
    <property type="evidence" value="ECO:0007669"/>
    <property type="project" value="TreeGrafter"/>
</dbReference>
<dbReference type="InterPro" id="IPR047243">
    <property type="entry name" value="RING-H2_BRAP2"/>
</dbReference>
<dbReference type="Pfam" id="PF07576">
    <property type="entry name" value="BRAP2"/>
    <property type="match status" value="1"/>
</dbReference>
<keyword evidence="10" id="KW-1185">Reference proteome</keyword>
<dbReference type="Pfam" id="PF13639">
    <property type="entry name" value="zf-RING_2"/>
    <property type="match status" value="1"/>
</dbReference>
<dbReference type="PROSITE" id="PS50089">
    <property type="entry name" value="ZF_RING_2"/>
    <property type="match status" value="1"/>
</dbReference>
<feature type="domain" description="UBP-type" evidence="8">
    <location>
        <begin position="456"/>
        <end position="548"/>
    </location>
</feature>
<accession>A0A8J1UWJ9</accession>
<proteinExistence type="predicted"/>
<dbReference type="InterPro" id="IPR013083">
    <property type="entry name" value="Znf_RING/FYVE/PHD"/>
</dbReference>
<dbReference type="PANTHER" id="PTHR24007">
    <property type="entry name" value="BRCA1-ASSOCIATED PROTEIN"/>
    <property type="match status" value="1"/>
</dbReference>
<dbReference type="AlphaFoldDB" id="A0A8J1UWJ9"/>
<feature type="compositionally biased region" description="Low complexity" evidence="6">
    <location>
        <begin position="221"/>
        <end position="231"/>
    </location>
</feature>
<evidence type="ECO:0000256" key="6">
    <source>
        <dbReference type="SAM" id="MobiDB-lite"/>
    </source>
</evidence>
<dbReference type="GO" id="GO:0061630">
    <property type="term" value="F:ubiquitin protein ligase activity"/>
    <property type="evidence" value="ECO:0007669"/>
    <property type="project" value="TreeGrafter"/>
</dbReference>
<dbReference type="CDD" id="cd16457">
    <property type="entry name" value="RING-H2_BRAP2"/>
    <property type="match status" value="1"/>
</dbReference>
<dbReference type="InterPro" id="IPR011422">
    <property type="entry name" value="BRAP2/ETP1_RRM"/>
</dbReference>
<dbReference type="CDD" id="cd12718">
    <property type="entry name" value="RRM_BRAP2"/>
    <property type="match status" value="1"/>
</dbReference>
<evidence type="ECO:0000313" key="10">
    <source>
        <dbReference type="Proteomes" id="UP000749559"/>
    </source>
</evidence>
<keyword evidence="3" id="KW-0862">Zinc</keyword>
<evidence type="ECO:0000259" key="8">
    <source>
        <dbReference type="PROSITE" id="PS50271"/>
    </source>
</evidence>
<dbReference type="InterPro" id="IPR001841">
    <property type="entry name" value="Znf_RING"/>
</dbReference>
<keyword evidence="2 4" id="KW-0863">Zinc-finger</keyword>
<feature type="domain" description="RING-type" evidence="7">
    <location>
        <begin position="419"/>
        <end position="459"/>
    </location>
</feature>
<dbReference type="PROSITE" id="PS50271">
    <property type="entry name" value="ZF_UBP"/>
    <property type="match status" value="1"/>
</dbReference>
<evidence type="ECO:0008006" key="11">
    <source>
        <dbReference type="Google" id="ProtNLM"/>
    </source>
</evidence>